<dbReference type="OrthoDB" id="9802385at2"/>
<dbReference type="Gene3D" id="1.10.3210.10">
    <property type="entry name" value="Hypothetical protein af1432"/>
    <property type="match status" value="1"/>
</dbReference>
<organism evidence="1 2">
    <name type="scientific">Pseudomonas corrugata</name>
    <dbReference type="NCBI Taxonomy" id="47879"/>
    <lineage>
        <taxon>Bacteria</taxon>
        <taxon>Pseudomonadati</taxon>
        <taxon>Pseudomonadota</taxon>
        <taxon>Gammaproteobacteria</taxon>
        <taxon>Pseudomonadales</taxon>
        <taxon>Pseudomonadaceae</taxon>
        <taxon>Pseudomonas</taxon>
    </lineage>
</organism>
<keyword evidence="2" id="KW-1185">Reference proteome</keyword>
<proteinExistence type="predicted"/>
<reference evidence="1 2" key="1">
    <citation type="submission" date="2018-08" db="EMBL/GenBank/DDBJ databases">
        <title>Recombination of ecologically and evolutionarily significant loci maintains genetic cohesion in the Pseudomonas syringae species complex.</title>
        <authorList>
            <person name="Dillon M."/>
            <person name="Thakur S."/>
            <person name="Almeida R.N.D."/>
            <person name="Weir B.S."/>
            <person name="Guttman D.S."/>
        </authorList>
    </citation>
    <scope>NUCLEOTIDE SEQUENCE [LARGE SCALE GENOMIC DNA]</scope>
    <source>
        <strain evidence="1 2">NCPPB2445</strain>
    </source>
</reference>
<dbReference type="PANTHER" id="PTHR46246:SF1">
    <property type="entry name" value="GUANOSINE-3',5'-BIS(DIPHOSPHATE) 3'-PYROPHOSPHOHYDROLASE MESH1"/>
    <property type="match status" value="1"/>
</dbReference>
<dbReference type="RefSeq" id="WP_053194317.1">
    <property type="nucleotide sequence ID" value="NZ_LHVK01000029.1"/>
</dbReference>
<dbReference type="AlphaFoldDB" id="A0A3M3DXT5"/>
<name>A0A3M3DXT5_9PSED</name>
<evidence type="ECO:0000313" key="1">
    <source>
        <dbReference type="EMBL" id="RMM42184.1"/>
    </source>
</evidence>
<sequence length="146" mass="16158">MSTLEKAIAISARAHEGQTDKGGSPYILHPLKVMLRLSHHDERIVAVLHDVVEDTRVTLADLRSEGFSEAILAAIDSLTKREGETYQAFIERAGRDPLARRVKLADLAENSDLSRIDSPSQNDLERVEKYRKAAEYLTAFAGDAKG</sequence>
<protein>
    <recommendedName>
        <fullName evidence="3">HD domain-containing protein</fullName>
    </recommendedName>
</protein>
<dbReference type="InterPro" id="IPR052194">
    <property type="entry name" value="MESH1"/>
</dbReference>
<evidence type="ECO:0008006" key="3">
    <source>
        <dbReference type="Google" id="ProtNLM"/>
    </source>
</evidence>
<gene>
    <name evidence="1" type="ORF">ALQ77_00175</name>
</gene>
<dbReference type="Proteomes" id="UP000270661">
    <property type="component" value="Unassembled WGS sequence"/>
</dbReference>
<dbReference type="Pfam" id="PF13328">
    <property type="entry name" value="HD_4"/>
    <property type="match status" value="1"/>
</dbReference>
<dbReference type="GO" id="GO:0008893">
    <property type="term" value="F:guanosine-3',5'-bis(diphosphate) 3'-diphosphatase activity"/>
    <property type="evidence" value="ECO:0007669"/>
    <property type="project" value="TreeGrafter"/>
</dbReference>
<comment type="caution">
    <text evidence="1">The sequence shown here is derived from an EMBL/GenBank/DDBJ whole genome shotgun (WGS) entry which is preliminary data.</text>
</comment>
<dbReference type="SUPFAM" id="SSF109604">
    <property type="entry name" value="HD-domain/PDEase-like"/>
    <property type="match status" value="1"/>
</dbReference>
<dbReference type="STRING" id="47879.AXG94_06135"/>
<accession>A0A3M3DXT5</accession>
<evidence type="ECO:0000313" key="2">
    <source>
        <dbReference type="Proteomes" id="UP000270661"/>
    </source>
</evidence>
<dbReference type="EMBL" id="RBOJ01000107">
    <property type="protein sequence ID" value="RMM42184.1"/>
    <property type="molecule type" value="Genomic_DNA"/>
</dbReference>
<dbReference type="PANTHER" id="PTHR46246">
    <property type="entry name" value="GUANOSINE-3',5'-BIS(DIPHOSPHATE) 3'-PYROPHOSPHOHYDROLASE MESH1"/>
    <property type="match status" value="1"/>
</dbReference>